<dbReference type="EMBL" id="JABFTP020000124">
    <property type="protein sequence ID" value="KAL3279220.1"/>
    <property type="molecule type" value="Genomic_DNA"/>
</dbReference>
<keyword evidence="2" id="KW-1185">Reference proteome</keyword>
<dbReference type="AlphaFoldDB" id="A0ABD2NKY2"/>
<accession>A0ABD2NKY2</accession>
<dbReference type="Proteomes" id="UP001516400">
    <property type="component" value="Unassembled WGS sequence"/>
</dbReference>
<sequence length="104" mass="12575">MNFEMKENYSCFNYYPHNSTMLPEIDQELLQLTEMPYQHFRNGLLKKRGTTTRRTFDVDHILLIKKHSLKKTTSPVPDLYSPRFYEEFIRFHNDAETFRPVSHC</sequence>
<protein>
    <submittedName>
        <fullName evidence="1">Uncharacterized protein</fullName>
    </submittedName>
</protein>
<comment type="caution">
    <text evidence="1">The sequence shown here is derived from an EMBL/GenBank/DDBJ whole genome shotgun (WGS) entry which is preliminary data.</text>
</comment>
<proteinExistence type="predicted"/>
<evidence type="ECO:0000313" key="2">
    <source>
        <dbReference type="Proteomes" id="UP001516400"/>
    </source>
</evidence>
<organism evidence="1 2">
    <name type="scientific">Cryptolaemus montrouzieri</name>
    <dbReference type="NCBI Taxonomy" id="559131"/>
    <lineage>
        <taxon>Eukaryota</taxon>
        <taxon>Metazoa</taxon>
        <taxon>Ecdysozoa</taxon>
        <taxon>Arthropoda</taxon>
        <taxon>Hexapoda</taxon>
        <taxon>Insecta</taxon>
        <taxon>Pterygota</taxon>
        <taxon>Neoptera</taxon>
        <taxon>Endopterygota</taxon>
        <taxon>Coleoptera</taxon>
        <taxon>Polyphaga</taxon>
        <taxon>Cucujiformia</taxon>
        <taxon>Coccinelloidea</taxon>
        <taxon>Coccinellidae</taxon>
        <taxon>Scymninae</taxon>
        <taxon>Scymnini</taxon>
        <taxon>Cryptolaemus</taxon>
    </lineage>
</organism>
<evidence type="ECO:0000313" key="1">
    <source>
        <dbReference type="EMBL" id="KAL3279220.1"/>
    </source>
</evidence>
<name>A0ABD2NKY2_9CUCU</name>
<gene>
    <name evidence="1" type="ORF">HHI36_016733</name>
</gene>
<reference evidence="1 2" key="1">
    <citation type="journal article" date="2021" name="BMC Biol.">
        <title>Horizontally acquired antibacterial genes associated with adaptive radiation of ladybird beetles.</title>
        <authorList>
            <person name="Li H.S."/>
            <person name="Tang X.F."/>
            <person name="Huang Y.H."/>
            <person name="Xu Z.Y."/>
            <person name="Chen M.L."/>
            <person name="Du X.Y."/>
            <person name="Qiu B.Y."/>
            <person name="Chen P.T."/>
            <person name="Zhang W."/>
            <person name="Slipinski A."/>
            <person name="Escalona H.E."/>
            <person name="Waterhouse R.M."/>
            <person name="Zwick A."/>
            <person name="Pang H."/>
        </authorList>
    </citation>
    <scope>NUCLEOTIDE SEQUENCE [LARGE SCALE GENOMIC DNA]</scope>
    <source>
        <strain evidence="1">SYSU2018</strain>
    </source>
</reference>